<dbReference type="EMBL" id="HBHP01023879">
    <property type="protein sequence ID" value="CAD9770870.1"/>
    <property type="molecule type" value="Transcribed_RNA"/>
</dbReference>
<dbReference type="Pfam" id="PF08795">
    <property type="entry name" value="DUF1796"/>
    <property type="match status" value="1"/>
</dbReference>
<reference evidence="1" key="1">
    <citation type="submission" date="2021-01" db="EMBL/GenBank/DDBJ databases">
        <authorList>
            <person name="Corre E."/>
            <person name="Pelletier E."/>
            <person name="Niang G."/>
            <person name="Scheremetjew M."/>
            <person name="Finn R."/>
            <person name="Kale V."/>
            <person name="Holt S."/>
            <person name="Cochrane G."/>
            <person name="Meng A."/>
            <person name="Brown T."/>
            <person name="Cohen L."/>
        </authorList>
    </citation>
    <scope>NUCLEOTIDE SEQUENCE</scope>
    <source>
        <strain evidence="1">CCMP622</strain>
    </source>
</reference>
<gene>
    <name evidence="1" type="ORF">LSP00402_LOCUS14858</name>
</gene>
<name>A0A7S2TXH1_9EUKA</name>
<dbReference type="AlphaFoldDB" id="A0A7S2TXH1"/>
<dbReference type="InterPro" id="IPR014903">
    <property type="entry name" value="DUF1796"/>
</dbReference>
<protein>
    <submittedName>
        <fullName evidence="1">Uncharacterized protein</fullName>
    </submittedName>
</protein>
<sequence length="142" mass="16252">METPSSQIDYFHLGYRCIPSYLINKVLGYPDKSPFADVRIGLVDAAQILARQFEGFLDQKQLTFKGGKAIGGFDSEVEKLVECRGHPIFHAAYPSLRFRHQFGVRAGRVRNYAFVRAHYDALVEEFYRKMSASDRPGVFVHF</sequence>
<organism evidence="1">
    <name type="scientific">Lotharella oceanica</name>
    <dbReference type="NCBI Taxonomy" id="641309"/>
    <lineage>
        <taxon>Eukaryota</taxon>
        <taxon>Sar</taxon>
        <taxon>Rhizaria</taxon>
        <taxon>Cercozoa</taxon>
        <taxon>Chlorarachniophyceae</taxon>
        <taxon>Lotharella</taxon>
    </lineage>
</organism>
<accession>A0A7S2TXH1</accession>
<proteinExistence type="predicted"/>
<evidence type="ECO:0000313" key="1">
    <source>
        <dbReference type="EMBL" id="CAD9770870.1"/>
    </source>
</evidence>